<dbReference type="Gene3D" id="2.40.10.10">
    <property type="entry name" value="Trypsin-like serine proteases"/>
    <property type="match status" value="1"/>
</dbReference>
<dbReference type="Pfam" id="PF13365">
    <property type="entry name" value="Trypsin_2"/>
    <property type="match status" value="1"/>
</dbReference>
<dbReference type="InterPro" id="IPR041489">
    <property type="entry name" value="PDZ_6"/>
</dbReference>
<dbReference type="Proteomes" id="UP001321498">
    <property type="component" value="Chromosome"/>
</dbReference>
<protein>
    <recommendedName>
        <fullName evidence="4">PDZ domain-containing protein</fullName>
    </recommendedName>
</protein>
<dbReference type="EMBL" id="AP027731">
    <property type="protein sequence ID" value="BDZ47388.1"/>
    <property type="molecule type" value="Genomic_DNA"/>
</dbReference>
<dbReference type="InterPro" id="IPR001940">
    <property type="entry name" value="Peptidase_S1C"/>
</dbReference>
<dbReference type="PANTHER" id="PTHR43343:SF3">
    <property type="entry name" value="PROTEASE DO-LIKE 8, CHLOROPLASTIC"/>
    <property type="match status" value="1"/>
</dbReference>
<dbReference type="Pfam" id="PF17820">
    <property type="entry name" value="PDZ_6"/>
    <property type="match status" value="1"/>
</dbReference>
<evidence type="ECO:0000256" key="1">
    <source>
        <dbReference type="ARBA" id="ARBA00010541"/>
    </source>
</evidence>
<evidence type="ECO:0000256" key="3">
    <source>
        <dbReference type="ARBA" id="ARBA00022801"/>
    </source>
</evidence>
<dbReference type="InterPro" id="IPR036034">
    <property type="entry name" value="PDZ_sf"/>
</dbReference>
<accession>A0ABM8GGA8</accession>
<gene>
    <name evidence="5" type="ORF">GCM10025866_32970</name>
</gene>
<dbReference type="InterPro" id="IPR051201">
    <property type="entry name" value="Chloro_Bact_Ser_Proteases"/>
</dbReference>
<dbReference type="InterPro" id="IPR009003">
    <property type="entry name" value="Peptidase_S1_PA"/>
</dbReference>
<dbReference type="PROSITE" id="PS50106">
    <property type="entry name" value="PDZ"/>
    <property type="match status" value="1"/>
</dbReference>
<reference evidence="6" key="1">
    <citation type="journal article" date="2019" name="Int. J. Syst. Evol. Microbiol.">
        <title>The Global Catalogue of Microorganisms (GCM) 10K type strain sequencing project: providing services to taxonomists for standard genome sequencing and annotation.</title>
        <authorList>
            <consortium name="The Broad Institute Genomics Platform"/>
            <consortium name="The Broad Institute Genome Sequencing Center for Infectious Disease"/>
            <person name="Wu L."/>
            <person name="Ma J."/>
        </authorList>
    </citation>
    <scope>NUCLEOTIDE SEQUENCE [LARGE SCALE GENOMIC DNA]</scope>
    <source>
        <strain evidence="6">NBRC 108725</strain>
    </source>
</reference>
<dbReference type="PANTHER" id="PTHR43343">
    <property type="entry name" value="PEPTIDASE S12"/>
    <property type="match status" value="1"/>
</dbReference>
<feature type="domain" description="PDZ" evidence="4">
    <location>
        <begin position="72"/>
        <end position="159"/>
    </location>
</feature>
<evidence type="ECO:0000259" key="4">
    <source>
        <dbReference type="PROSITE" id="PS50106"/>
    </source>
</evidence>
<dbReference type="CDD" id="cd00136">
    <property type="entry name" value="PDZ_canonical"/>
    <property type="match status" value="1"/>
</dbReference>
<comment type="similarity">
    <text evidence="1">Belongs to the peptidase S1C family.</text>
</comment>
<evidence type="ECO:0000313" key="5">
    <source>
        <dbReference type="EMBL" id="BDZ47388.1"/>
    </source>
</evidence>
<keyword evidence="6" id="KW-1185">Reference proteome</keyword>
<dbReference type="PRINTS" id="PR00834">
    <property type="entry name" value="PROTEASES2C"/>
</dbReference>
<keyword evidence="2" id="KW-0645">Protease</keyword>
<name>A0ABM8GGA8_9MICO</name>
<dbReference type="InterPro" id="IPR001478">
    <property type="entry name" value="PDZ"/>
</dbReference>
<dbReference type="SUPFAM" id="SSF50494">
    <property type="entry name" value="Trypsin-like serine proteases"/>
    <property type="match status" value="1"/>
</dbReference>
<dbReference type="SUPFAM" id="SSF50156">
    <property type="entry name" value="PDZ domain-like"/>
    <property type="match status" value="1"/>
</dbReference>
<evidence type="ECO:0000313" key="6">
    <source>
        <dbReference type="Proteomes" id="UP001321498"/>
    </source>
</evidence>
<organism evidence="5 6">
    <name type="scientific">Naasia aerilata</name>
    <dbReference type="NCBI Taxonomy" id="1162966"/>
    <lineage>
        <taxon>Bacteria</taxon>
        <taxon>Bacillati</taxon>
        <taxon>Actinomycetota</taxon>
        <taxon>Actinomycetes</taxon>
        <taxon>Micrococcales</taxon>
        <taxon>Microbacteriaceae</taxon>
        <taxon>Naasia</taxon>
    </lineage>
</organism>
<dbReference type="InterPro" id="IPR043504">
    <property type="entry name" value="Peptidase_S1_PA_chymotrypsin"/>
</dbReference>
<sequence>MTKGIISKADTEMDTQWASIDHVIEHDARIRGGNSGGPLVDTKGRVVGINYAGNDTYDTNLAISAAEAREVLDQLAKGENVQSLGINGTAITDDEGNGLGIWVNSIASGGIADKAGVEPGDLLTRMEGVSLGTDGTMADYCDVLRTHGQDATLAIDVYRPSEDVYYRGQMNGDPLEAVSVPQAGGGTSSGGAGDPGSFATVVDDSGSLAVDVDDSWELNTSTFDAFDGASYARIEASPDLDAYNSSWDVPGLSVVASNAAGSTPDDWFALYQDVADSSGCTLDSEDAFDDGVHDATYRYYTGCGGKADFLVLSGYSKAGDYLVTLSFTMLTDADVDAMNRAVGSFYAEF</sequence>
<dbReference type="Gene3D" id="2.30.42.10">
    <property type="match status" value="1"/>
</dbReference>
<evidence type="ECO:0000256" key="2">
    <source>
        <dbReference type="ARBA" id="ARBA00022670"/>
    </source>
</evidence>
<proteinExistence type="inferred from homology"/>
<dbReference type="SMART" id="SM00228">
    <property type="entry name" value="PDZ"/>
    <property type="match status" value="1"/>
</dbReference>
<keyword evidence="3" id="KW-0378">Hydrolase</keyword>